<evidence type="ECO:0000313" key="1">
    <source>
        <dbReference type="EMBL" id="BAE89459.1"/>
    </source>
</evidence>
<accession>I7GC07</accession>
<proteinExistence type="evidence at transcript level"/>
<protein>
    <submittedName>
        <fullName evidence="1">Macaca fascicularis brain cDNA clone: QflA-17935, similar to human hypothetical protein MGC33424 (MGC33424), mRNA, RefSeq: NM_153705.2</fullName>
    </submittedName>
</protein>
<dbReference type="EMBL" id="AB172397">
    <property type="protein sequence ID" value="BAE89459.1"/>
    <property type="molecule type" value="mRNA"/>
</dbReference>
<sequence length="60" mass="6946">MRRKSQKMTSFCDICKLYKIQIPVSLNKVLLEHSHTFFFLRTGFHSVAQAGVQWHGHGSL</sequence>
<name>I7GC07_MACFA</name>
<dbReference type="AlphaFoldDB" id="I7GC07"/>
<reference evidence="1" key="1">
    <citation type="journal article" date="2007" name="PLoS Biol.">
        <title>Rate of evolution in brain-expressed genes in humans and other primates.</title>
        <authorList>
            <person name="Wang H.-Y."/>
            <person name="Chien H.-C."/>
            <person name="Osada N."/>
            <person name="Hashimoto K."/>
            <person name="Sugano S."/>
            <person name="Gojobori T."/>
            <person name="Chou C.-K."/>
            <person name="Tsai S.-F."/>
            <person name="Wu C.-I."/>
            <person name="Shen C.-K.J."/>
        </authorList>
    </citation>
    <scope>NUCLEOTIDE SEQUENCE</scope>
</reference>
<organism evidence="1">
    <name type="scientific">Macaca fascicularis</name>
    <name type="common">Crab-eating macaque</name>
    <name type="synonym">Cynomolgus monkey</name>
    <dbReference type="NCBI Taxonomy" id="9541"/>
    <lineage>
        <taxon>Eukaryota</taxon>
        <taxon>Metazoa</taxon>
        <taxon>Chordata</taxon>
        <taxon>Craniata</taxon>
        <taxon>Vertebrata</taxon>
        <taxon>Euteleostomi</taxon>
        <taxon>Mammalia</taxon>
        <taxon>Eutheria</taxon>
        <taxon>Euarchontoglires</taxon>
        <taxon>Primates</taxon>
        <taxon>Haplorrhini</taxon>
        <taxon>Catarrhini</taxon>
        <taxon>Cercopithecidae</taxon>
        <taxon>Cercopithecinae</taxon>
        <taxon>Macaca</taxon>
    </lineage>
</organism>